<sequence length="166" mass="18469">MMIRLDASVPLPYDLGGRNREHPDRVPGREEHPRSKRTRRPERHDAEEFTVRPILLIVEDDPALTEVWRTIFAARGWEVRSAATVAEGLALLEPAPDYLILDLQLPDGDGGALLRRIRETGMKTRVAVTTASDDPASLAGLEPEALFRKPVDVVDVWRLGAFSEAG</sequence>
<protein>
    <submittedName>
        <fullName evidence="9">Response regulator</fullName>
    </submittedName>
</protein>
<dbReference type="PANTHER" id="PTHR48111">
    <property type="entry name" value="REGULATOR OF RPOS"/>
    <property type="match status" value="1"/>
</dbReference>
<evidence type="ECO:0000313" key="10">
    <source>
        <dbReference type="Proteomes" id="UP000280296"/>
    </source>
</evidence>
<keyword evidence="10" id="KW-1185">Reference proteome</keyword>
<feature type="modified residue" description="4-aspartylphosphate" evidence="6">
    <location>
        <position position="102"/>
    </location>
</feature>
<dbReference type="GO" id="GO:0000976">
    <property type="term" value="F:transcription cis-regulatory region binding"/>
    <property type="evidence" value="ECO:0007669"/>
    <property type="project" value="TreeGrafter"/>
</dbReference>
<dbReference type="PANTHER" id="PTHR48111:SF1">
    <property type="entry name" value="TWO-COMPONENT RESPONSE REGULATOR ORR33"/>
    <property type="match status" value="1"/>
</dbReference>
<evidence type="ECO:0000256" key="5">
    <source>
        <dbReference type="ARBA" id="ARBA00023163"/>
    </source>
</evidence>
<dbReference type="AlphaFoldDB" id="A0A432MDV7"/>
<feature type="region of interest" description="Disordered" evidence="7">
    <location>
        <begin position="14"/>
        <end position="45"/>
    </location>
</feature>
<gene>
    <name evidence="9" type="ORF">TsocGM_22745</name>
</gene>
<evidence type="ECO:0000256" key="2">
    <source>
        <dbReference type="ARBA" id="ARBA00023012"/>
    </source>
</evidence>
<reference evidence="9 10" key="2">
    <citation type="submission" date="2019-01" db="EMBL/GenBank/DDBJ databases">
        <title>Tautonia sociabilis, a novel thermotolerant planctomycete of Isosphaeraceae family, isolated from a 4000 m deep subterranean habitat.</title>
        <authorList>
            <person name="Kovaleva O.L."/>
            <person name="Elcheninov A.G."/>
            <person name="Van Heerden E."/>
            <person name="Toshchakov S.V."/>
            <person name="Novikov A."/>
            <person name="Bonch-Osmolovskaya E.A."/>
            <person name="Kublanov I.V."/>
        </authorList>
    </citation>
    <scope>NUCLEOTIDE SEQUENCE [LARGE SCALE GENOMIC DNA]</scope>
    <source>
        <strain evidence="9 10">GM2012</strain>
    </source>
</reference>
<comment type="caution">
    <text evidence="9">The sequence shown here is derived from an EMBL/GenBank/DDBJ whole genome shotgun (WGS) entry which is preliminary data.</text>
</comment>
<feature type="compositionally biased region" description="Basic and acidic residues" evidence="7">
    <location>
        <begin position="17"/>
        <end position="33"/>
    </location>
</feature>
<dbReference type="GO" id="GO:0000156">
    <property type="term" value="F:phosphorelay response regulator activity"/>
    <property type="evidence" value="ECO:0007669"/>
    <property type="project" value="TreeGrafter"/>
</dbReference>
<dbReference type="EMBL" id="RYZH01000064">
    <property type="protein sequence ID" value="RUL83110.1"/>
    <property type="molecule type" value="Genomic_DNA"/>
</dbReference>
<dbReference type="InterPro" id="IPR011006">
    <property type="entry name" value="CheY-like_superfamily"/>
</dbReference>
<keyword evidence="5" id="KW-0804">Transcription</keyword>
<evidence type="ECO:0000256" key="7">
    <source>
        <dbReference type="SAM" id="MobiDB-lite"/>
    </source>
</evidence>
<dbReference type="SUPFAM" id="SSF52172">
    <property type="entry name" value="CheY-like"/>
    <property type="match status" value="1"/>
</dbReference>
<dbReference type="Gene3D" id="3.40.50.2300">
    <property type="match status" value="1"/>
</dbReference>
<evidence type="ECO:0000256" key="6">
    <source>
        <dbReference type="PROSITE-ProRule" id="PRU00169"/>
    </source>
</evidence>
<accession>A0A432MDV7</accession>
<dbReference type="CDD" id="cd00156">
    <property type="entry name" value="REC"/>
    <property type="match status" value="1"/>
</dbReference>
<evidence type="ECO:0000313" key="9">
    <source>
        <dbReference type="EMBL" id="RUL83110.1"/>
    </source>
</evidence>
<dbReference type="SMART" id="SM00448">
    <property type="entry name" value="REC"/>
    <property type="match status" value="1"/>
</dbReference>
<keyword evidence="3" id="KW-0805">Transcription regulation</keyword>
<reference evidence="9 10" key="1">
    <citation type="submission" date="2018-12" db="EMBL/GenBank/DDBJ databases">
        <authorList>
            <person name="Toschakov S.V."/>
        </authorList>
    </citation>
    <scope>NUCLEOTIDE SEQUENCE [LARGE SCALE GENOMIC DNA]</scope>
    <source>
        <strain evidence="9 10">GM2012</strain>
    </source>
</reference>
<evidence type="ECO:0000256" key="4">
    <source>
        <dbReference type="ARBA" id="ARBA00023125"/>
    </source>
</evidence>
<keyword evidence="4" id="KW-0238">DNA-binding</keyword>
<keyword evidence="1 6" id="KW-0597">Phosphoprotein</keyword>
<dbReference type="GO" id="GO:0006355">
    <property type="term" value="P:regulation of DNA-templated transcription"/>
    <property type="evidence" value="ECO:0007669"/>
    <property type="project" value="TreeGrafter"/>
</dbReference>
<dbReference type="InterPro" id="IPR039420">
    <property type="entry name" value="WalR-like"/>
</dbReference>
<organism evidence="9 10">
    <name type="scientific">Tautonia sociabilis</name>
    <dbReference type="NCBI Taxonomy" id="2080755"/>
    <lineage>
        <taxon>Bacteria</taxon>
        <taxon>Pseudomonadati</taxon>
        <taxon>Planctomycetota</taxon>
        <taxon>Planctomycetia</taxon>
        <taxon>Isosphaerales</taxon>
        <taxon>Isosphaeraceae</taxon>
        <taxon>Tautonia</taxon>
    </lineage>
</organism>
<dbReference type="PROSITE" id="PS50110">
    <property type="entry name" value="RESPONSE_REGULATORY"/>
    <property type="match status" value="1"/>
</dbReference>
<evidence type="ECO:0000256" key="1">
    <source>
        <dbReference type="ARBA" id="ARBA00022553"/>
    </source>
</evidence>
<dbReference type="Proteomes" id="UP000280296">
    <property type="component" value="Unassembled WGS sequence"/>
</dbReference>
<dbReference type="GO" id="GO:0032993">
    <property type="term" value="C:protein-DNA complex"/>
    <property type="evidence" value="ECO:0007669"/>
    <property type="project" value="TreeGrafter"/>
</dbReference>
<dbReference type="Pfam" id="PF00072">
    <property type="entry name" value="Response_reg"/>
    <property type="match status" value="1"/>
</dbReference>
<keyword evidence="2" id="KW-0902">Two-component regulatory system</keyword>
<evidence type="ECO:0000259" key="8">
    <source>
        <dbReference type="PROSITE" id="PS50110"/>
    </source>
</evidence>
<proteinExistence type="predicted"/>
<feature type="domain" description="Response regulatory" evidence="8">
    <location>
        <begin position="54"/>
        <end position="164"/>
    </location>
</feature>
<dbReference type="InterPro" id="IPR001789">
    <property type="entry name" value="Sig_transdc_resp-reg_receiver"/>
</dbReference>
<evidence type="ECO:0000256" key="3">
    <source>
        <dbReference type="ARBA" id="ARBA00023015"/>
    </source>
</evidence>
<dbReference type="GO" id="GO:0005829">
    <property type="term" value="C:cytosol"/>
    <property type="evidence" value="ECO:0007669"/>
    <property type="project" value="TreeGrafter"/>
</dbReference>
<name>A0A432MDV7_9BACT</name>